<dbReference type="Pfam" id="PF00990">
    <property type="entry name" value="GGDEF"/>
    <property type="match status" value="1"/>
</dbReference>
<evidence type="ECO:0000256" key="2">
    <source>
        <dbReference type="SAM" id="Phobius"/>
    </source>
</evidence>
<dbReference type="NCBIfam" id="TIGR00229">
    <property type="entry name" value="sensory_box"/>
    <property type="match status" value="2"/>
</dbReference>
<evidence type="ECO:0000256" key="1">
    <source>
        <dbReference type="ARBA" id="ARBA00001946"/>
    </source>
</evidence>
<evidence type="ECO:0000313" key="8">
    <source>
        <dbReference type="EMBL" id="OAI14530.1"/>
    </source>
</evidence>
<dbReference type="InterPro" id="IPR052155">
    <property type="entry name" value="Biofilm_reg_signaling"/>
</dbReference>
<evidence type="ECO:0000259" key="5">
    <source>
        <dbReference type="PROSITE" id="PS50883"/>
    </source>
</evidence>
<evidence type="ECO:0000313" key="9">
    <source>
        <dbReference type="Proteomes" id="UP000078476"/>
    </source>
</evidence>
<comment type="cofactor">
    <cofactor evidence="1">
        <name>Mg(2+)</name>
        <dbReference type="ChEBI" id="CHEBI:18420"/>
    </cofactor>
</comment>
<dbReference type="SUPFAM" id="SSF141868">
    <property type="entry name" value="EAL domain-like"/>
    <property type="match status" value="1"/>
</dbReference>
<dbReference type="SUPFAM" id="SSF55073">
    <property type="entry name" value="Nucleotide cyclase"/>
    <property type="match status" value="1"/>
</dbReference>
<dbReference type="Gene3D" id="3.20.20.450">
    <property type="entry name" value="EAL domain"/>
    <property type="match status" value="1"/>
</dbReference>
<dbReference type="OrthoDB" id="5777683at2"/>
<dbReference type="SMART" id="SM00052">
    <property type="entry name" value="EAL"/>
    <property type="match status" value="1"/>
</dbReference>
<feature type="domain" description="HAMP" evidence="6">
    <location>
        <begin position="185"/>
        <end position="240"/>
    </location>
</feature>
<evidence type="ECO:0000259" key="3">
    <source>
        <dbReference type="PROSITE" id="PS50112"/>
    </source>
</evidence>
<keyword evidence="2" id="KW-0812">Transmembrane</keyword>
<dbReference type="InterPro" id="IPR000700">
    <property type="entry name" value="PAS-assoc_C"/>
</dbReference>
<feature type="transmembrane region" description="Helical" evidence="2">
    <location>
        <begin position="20"/>
        <end position="40"/>
    </location>
</feature>
<reference evidence="8 9" key="1">
    <citation type="submission" date="2016-03" db="EMBL/GenBank/DDBJ databases">
        <authorList>
            <person name="Ploux O."/>
        </authorList>
    </citation>
    <scope>NUCLEOTIDE SEQUENCE [LARGE SCALE GENOMIC DNA]</scope>
    <source>
        <strain evidence="8 9">R-45370</strain>
    </source>
</reference>
<keyword evidence="2" id="KW-1133">Transmembrane helix</keyword>
<dbReference type="InterPro" id="IPR035919">
    <property type="entry name" value="EAL_sf"/>
</dbReference>
<dbReference type="Gene3D" id="3.30.70.270">
    <property type="match status" value="1"/>
</dbReference>
<dbReference type="Gene3D" id="6.10.340.10">
    <property type="match status" value="1"/>
</dbReference>
<evidence type="ECO:0000259" key="7">
    <source>
        <dbReference type="PROSITE" id="PS50887"/>
    </source>
</evidence>
<dbReference type="EMBL" id="LUUI01000109">
    <property type="protein sequence ID" value="OAI14530.1"/>
    <property type="molecule type" value="Genomic_DNA"/>
</dbReference>
<dbReference type="Pfam" id="PF08447">
    <property type="entry name" value="PAS_3"/>
    <property type="match status" value="1"/>
</dbReference>
<dbReference type="PANTHER" id="PTHR44757">
    <property type="entry name" value="DIGUANYLATE CYCLASE DGCP"/>
    <property type="match status" value="1"/>
</dbReference>
<dbReference type="InterPro" id="IPR013655">
    <property type="entry name" value="PAS_fold_3"/>
</dbReference>
<keyword evidence="9" id="KW-1185">Reference proteome</keyword>
<dbReference type="PROSITE" id="PS50885">
    <property type="entry name" value="HAMP"/>
    <property type="match status" value="1"/>
</dbReference>
<dbReference type="AlphaFoldDB" id="A0A177NBW0"/>
<dbReference type="Proteomes" id="UP000078476">
    <property type="component" value="Unassembled WGS sequence"/>
</dbReference>
<dbReference type="InterPro" id="IPR000160">
    <property type="entry name" value="GGDEF_dom"/>
</dbReference>
<gene>
    <name evidence="8" type="ORF">A1359_10685</name>
</gene>
<dbReference type="InterPro" id="IPR035965">
    <property type="entry name" value="PAS-like_dom_sf"/>
</dbReference>
<name>A0A177NBW0_9GAMM</name>
<feature type="domain" description="PAS" evidence="3">
    <location>
        <begin position="386"/>
        <end position="424"/>
    </location>
</feature>
<dbReference type="GO" id="GO:0016020">
    <property type="term" value="C:membrane"/>
    <property type="evidence" value="ECO:0007669"/>
    <property type="project" value="InterPro"/>
</dbReference>
<proteinExistence type="predicted"/>
<dbReference type="FunFam" id="3.30.70.270:FF:000001">
    <property type="entry name" value="Diguanylate cyclase domain protein"/>
    <property type="match status" value="1"/>
</dbReference>
<dbReference type="SUPFAM" id="SSF55785">
    <property type="entry name" value="PYP-like sensor domain (PAS domain)"/>
    <property type="match status" value="2"/>
</dbReference>
<comment type="caution">
    <text evidence="8">The sequence shown here is derived from an EMBL/GenBank/DDBJ whole genome shotgun (WGS) entry which is preliminary data.</text>
</comment>
<dbReference type="CDD" id="cd01949">
    <property type="entry name" value="GGDEF"/>
    <property type="match status" value="1"/>
</dbReference>
<feature type="domain" description="PAS" evidence="3">
    <location>
        <begin position="263"/>
        <end position="333"/>
    </location>
</feature>
<evidence type="ECO:0000259" key="6">
    <source>
        <dbReference type="PROSITE" id="PS50885"/>
    </source>
</evidence>
<keyword evidence="2" id="KW-0472">Membrane</keyword>
<dbReference type="InterPro" id="IPR000014">
    <property type="entry name" value="PAS"/>
</dbReference>
<dbReference type="SMART" id="SM00091">
    <property type="entry name" value="PAS"/>
    <property type="match status" value="2"/>
</dbReference>
<protein>
    <recommendedName>
        <fullName evidence="10">Diguanylate cyclase</fullName>
    </recommendedName>
</protein>
<feature type="domain" description="PAC" evidence="4">
    <location>
        <begin position="452"/>
        <end position="504"/>
    </location>
</feature>
<organism evidence="8 9">
    <name type="scientific">Methylomonas lenta</name>
    <dbReference type="NCBI Taxonomy" id="980561"/>
    <lineage>
        <taxon>Bacteria</taxon>
        <taxon>Pseudomonadati</taxon>
        <taxon>Pseudomonadota</taxon>
        <taxon>Gammaproteobacteria</taxon>
        <taxon>Methylococcales</taxon>
        <taxon>Methylococcaceae</taxon>
        <taxon>Methylomonas</taxon>
    </lineage>
</organism>
<dbReference type="STRING" id="980561.A1359_10685"/>
<feature type="transmembrane region" description="Helical" evidence="2">
    <location>
        <begin position="162"/>
        <end position="180"/>
    </location>
</feature>
<feature type="domain" description="GGDEF" evidence="7">
    <location>
        <begin position="536"/>
        <end position="669"/>
    </location>
</feature>
<dbReference type="PROSITE" id="PS50887">
    <property type="entry name" value="GGDEF"/>
    <property type="match status" value="1"/>
</dbReference>
<dbReference type="PANTHER" id="PTHR44757:SF2">
    <property type="entry name" value="BIOFILM ARCHITECTURE MAINTENANCE PROTEIN MBAA"/>
    <property type="match status" value="1"/>
</dbReference>
<dbReference type="PROSITE" id="PS50113">
    <property type="entry name" value="PAC"/>
    <property type="match status" value="1"/>
</dbReference>
<dbReference type="SMART" id="SM00267">
    <property type="entry name" value="GGDEF"/>
    <property type="match status" value="1"/>
</dbReference>
<feature type="domain" description="EAL" evidence="5">
    <location>
        <begin position="678"/>
        <end position="929"/>
    </location>
</feature>
<evidence type="ECO:0008006" key="10">
    <source>
        <dbReference type="Google" id="ProtNLM"/>
    </source>
</evidence>
<accession>A0A177NBW0</accession>
<dbReference type="NCBIfam" id="TIGR00254">
    <property type="entry name" value="GGDEF"/>
    <property type="match status" value="1"/>
</dbReference>
<dbReference type="Pfam" id="PF13426">
    <property type="entry name" value="PAS_9"/>
    <property type="match status" value="1"/>
</dbReference>
<dbReference type="InterPro" id="IPR001610">
    <property type="entry name" value="PAC"/>
</dbReference>
<dbReference type="SMART" id="SM00086">
    <property type="entry name" value="PAC"/>
    <property type="match status" value="2"/>
</dbReference>
<dbReference type="CDD" id="cd00130">
    <property type="entry name" value="PAS"/>
    <property type="match status" value="2"/>
</dbReference>
<dbReference type="InterPro" id="IPR003660">
    <property type="entry name" value="HAMP_dom"/>
</dbReference>
<dbReference type="InterPro" id="IPR043128">
    <property type="entry name" value="Rev_trsase/Diguanyl_cyclase"/>
</dbReference>
<dbReference type="Pfam" id="PF00563">
    <property type="entry name" value="EAL"/>
    <property type="match status" value="1"/>
</dbReference>
<dbReference type="InterPro" id="IPR001633">
    <property type="entry name" value="EAL_dom"/>
</dbReference>
<dbReference type="Gene3D" id="3.30.450.20">
    <property type="entry name" value="PAS domain"/>
    <property type="match status" value="2"/>
</dbReference>
<dbReference type="PROSITE" id="PS50112">
    <property type="entry name" value="PAS"/>
    <property type="match status" value="2"/>
</dbReference>
<dbReference type="CDD" id="cd01948">
    <property type="entry name" value="EAL"/>
    <property type="match status" value="1"/>
</dbReference>
<dbReference type="SMART" id="SM00304">
    <property type="entry name" value="HAMP"/>
    <property type="match status" value="1"/>
</dbReference>
<dbReference type="GO" id="GO:0007165">
    <property type="term" value="P:signal transduction"/>
    <property type="evidence" value="ECO:0007669"/>
    <property type="project" value="InterPro"/>
</dbReference>
<dbReference type="InterPro" id="IPR029787">
    <property type="entry name" value="Nucleotide_cyclase"/>
</dbReference>
<dbReference type="RefSeq" id="WP_066983101.1">
    <property type="nucleotide sequence ID" value="NZ_LUUI01000109.1"/>
</dbReference>
<dbReference type="GO" id="GO:0003824">
    <property type="term" value="F:catalytic activity"/>
    <property type="evidence" value="ECO:0007669"/>
    <property type="project" value="UniProtKB-ARBA"/>
</dbReference>
<evidence type="ECO:0000259" key="4">
    <source>
        <dbReference type="PROSITE" id="PS50113"/>
    </source>
</evidence>
<dbReference type="PROSITE" id="PS50883">
    <property type="entry name" value="EAL"/>
    <property type="match status" value="1"/>
</dbReference>
<sequence>MLTRFKRWQTNQPIKRKLIWVVMFVVTTTIISTFSFMFWIKTVQQRQDFVQTNMAWAKLVADFTVLPLVFEDVAAIEGHFGQLSKDSRLAYLKLTSPKKVFFKYDPQNIEAGLPDLTENQQWLLGDDYFHFQIAIHQDNQLVGTLRAALHLDELKQQQLRELQFMLLILLLAMLGSYGMARGLRRFIMSPISRLEQHTRRNAAKTHSTDLLLDAPKTNDEISRLYDSFNLLMRRIEQRESEILQFNSELESKVAQRTKELHAKSNELDNYFNSSLDLFCITDFHGYFLKVNPRWHDTLGYSDHELQRQPFFAFVHPDDQQRTQQAMAELRERLYLSNFVNRYRHHNDSYLWIEWSCIVKDQLIYAAARDISERKHAEEGLRLSNLVFQNSSEGMVVVNADNAILSVNPAFSMITGYSQDEVIGRDPKLLGSGSQETEFYRNMWQELNSTGHWQGEINNRHKNGQIYVEHLTINNVYDDLGKVIRRVGLFSDITEKKKSEKQIWYQANYDSLTELPNRRLFADRLQQEIRKAKREKYLMALLFLDLDRFKEVNDSYGHKIGDALLIEAAHRISQCVRESDTVSRLGGDEFTVILSEIIDISDVDRIAKAIIDALCQPYFFNTDHIFISASIGIALYPSDTTQEDDLVRFADQAMYAAKNKGRNGFCFFMPSMQEASQNRMLMLTHLHLAIQRQEFVVFYQPIIDLQSGAIYKAEALIRWQHPSQGLVSPADFIPIAEEHGLIHEIGQWVFHQVVDQFKDWQAQYQTHLQISVNVSPLQFQGLDNFVEEWLLYLQTAGIAPDNIIIEITEGVLLEANTKAMEKLFAFADNDMQIAIDDFGTGYSSLSYLTKFDIHFLKIDKSFVNNLTPESNDLTLIKAIIILAHQLGLKVIAEGVETELQRDLLQQMGCDFAQGYLYSKPLSAAEFTHFL</sequence>